<dbReference type="SMR" id="A0A482XFC0"/>
<dbReference type="OrthoDB" id="10042652at2759"/>
<keyword evidence="4 7" id="KW-1133">Transmembrane helix</keyword>
<evidence type="ECO:0000256" key="1">
    <source>
        <dbReference type="ARBA" id="ARBA00004141"/>
    </source>
</evidence>
<name>A0A482XFC0_LAOST</name>
<sequence>MTWSWTDHSYGGPVLYDYPNRTPVTGDVPSIFVCLVFSTVFVAFLIIFPGIRKERLTTFTTVTLSLFVGNVIMLTKIGSGWHVATTEILSTYRAFSKELVQAQLGAYIGLAHVNITLK</sequence>
<protein>
    <submittedName>
        <fullName evidence="8">Uncharacterized protein</fullName>
    </submittedName>
</protein>
<evidence type="ECO:0000256" key="3">
    <source>
        <dbReference type="ARBA" id="ARBA00022692"/>
    </source>
</evidence>
<comment type="subcellular location">
    <subcellularLocation>
        <location evidence="1">Membrane</location>
        <topology evidence="1">Multi-pass membrane protein</topology>
    </subcellularLocation>
</comment>
<comment type="caution">
    <text evidence="8">The sequence shown here is derived from an EMBL/GenBank/DDBJ whole genome shotgun (WGS) entry which is preliminary data.</text>
</comment>
<proteinExistence type="inferred from homology"/>
<reference evidence="8 9" key="1">
    <citation type="journal article" date="2017" name="Gigascience">
        <title>Genome sequence of the small brown planthopper, Laodelphax striatellus.</title>
        <authorList>
            <person name="Zhu J."/>
            <person name="Jiang F."/>
            <person name="Wang X."/>
            <person name="Yang P."/>
            <person name="Bao Y."/>
            <person name="Zhao W."/>
            <person name="Wang W."/>
            <person name="Lu H."/>
            <person name="Wang Q."/>
            <person name="Cui N."/>
            <person name="Li J."/>
            <person name="Chen X."/>
            <person name="Luo L."/>
            <person name="Yu J."/>
            <person name="Kang L."/>
            <person name="Cui F."/>
        </authorList>
    </citation>
    <scope>NUCLEOTIDE SEQUENCE [LARGE SCALE GENOMIC DNA]</scope>
    <source>
        <strain evidence="8">Lst14</strain>
    </source>
</reference>
<dbReference type="PANTHER" id="PTHR31158:SF10">
    <property type="entry name" value="LD27791P"/>
    <property type="match status" value="1"/>
</dbReference>
<evidence type="ECO:0000313" key="9">
    <source>
        <dbReference type="Proteomes" id="UP000291343"/>
    </source>
</evidence>
<evidence type="ECO:0000256" key="7">
    <source>
        <dbReference type="SAM" id="Phobius"/>
    </source>
</evidence>
<keyword evidence="3 7" id="KW-0812">Transmembrane</keyword>
<comment type="similarity">
    <text evidence="2">Belongs to the DUOXA family.</text>
</comment>
<accession>A0A482XFC0</accession>
<feature type="non-terminal residue" evidence="8">
    <location>
        <position position="118"/>
    </location>
</feature>
<keyword evidence="6" id="KW-0325">Glycoprotein</keyword>
<evidence type="ECO:0000313" key="8">
    <source>
        <dbReference type="EMBL" id="RZF44061.1"/>
    </source>
</evidence>
<keyword evidence="9" id="KW-1185">Reference proteome</keyword>
<gene>
    <name evidence="8" type="ORF">LSTR_LSTR011106</name>
</gene>
<evidence type="ECO:0000256" key="5">
    <source>
        <dbReference type="ARBA" id="ARBA00023136"/>
    </source>
</evidence>
<dbReference type="InterPro" id="IPR018469">
    <property type="entry name" value="Dual_oxidase_maturation_fac"/>
</dbReference>
<keyword evidence="5 7" id="KW-0472">Membrane</keyword>
<dbReference type="InParanoid" id="A0A482XFC0"/>
<dbReference type="STRING" id="195883.A0A482XFC0"/>
<dbReference type="PANTHER" id="PTHR31158">
    <property type="entry name" value="DUAL OXIDASE 2"/>
    <property type="match status" value="1"/>
</dbReference>
<organism evidence="8 9">
    <name type="scientific">Laodelphax striatellus</name>
    <name type="common">Small brown planthopper</name>
    <name type="synonym">Delphax striatella</name>
    <dbReference type="NCBI Taxonomy" id="195883"/>
    <lineage>
        <taxon>Eukaryota</taxon>
        <taxon>Metazoa</taxon>
        <taxon>Ecdysozoa</taxon>
        <taxon>Arthropoda</taxon>
        <taxon>Hexapoda</taxon>
        <taxon>Insecta</taxon>
        <taxon>Pterygota</taxon>
        <taxon>Neoptera</taxon>
        <taxon>Paraneoptera</taxon>
        <taxon>Hemiptera</taxon>
        <taxon>Auchenorrhyncha</taxon>
        <taxon>Fulgoroidea</taxon>
        <taxon>Delphacidae</taxon>
        <taxon>Criomorphinae</taxon>
        <taxon>Laodelphax</taxon>
    </lineage>
</organism>
<evidence type="ECO:0000256" key="4">
    <source>
        <dbReference type="ARBA" id="ARBA00022989"/>
    </source>
</evidence>
<dbReference type="GO" id="GO:0005789">
    <property type="term" value="C:endoplasmic reticulum membrane"/>
    <property type="evidence" value="ECO:0007669"/>
    <property type="project" value="InterPro"/>
</dbReference>
<dbReference type="Pfam" id="PF10204">
    <property type="entry name" value="DuoxA"/>
    <property type="match status" value="1"/>
</dbReference>
<dbReference type="Proteomes" id="UP000291343">
    <property type="component" value="Unassembled WGS sequence"/>
</dbReference>
<evidence type="ECO:0000256" key="6">
    <source>
        <dbReference type="ARBA" id="ARBA00023180"/>
    </source>
</evidence>
<feature type="transmembrane region" description="Helical" evidence="7">
    <location>
        <begin position="28"/>
        <end position="48"/>
    </location>
</feature>
<dbReference type="EMBL" id="QKKF02011495">
    <property type="protein sequence ID" value="RZF44061.1"/>
    <property type="molecule type" value="Genomic_DNA"/>
</dbReference>
<evidence type="ECO:0000256" key="2">
    <source>
        <dbReference type="ARBA" id="ARBA00009816"/>
    </source>
</evidence>
<dbReference type="GO" id="GO:0015031">
    <property type="term" value="P:protein transport"/>
    <property type="evidence" value="ECO:0007669"/>
    <property type="project" value="InterPro"/>
</dbReference>
<dbReference type="AlphaFoldDB" id="A0A482XFC0"/>